<dbReference type="GeneID" id="90541877"/>
<sequence length="100" mass="11735">MNFFSILFHKVLKLKNEKVNETNPVLDWAKQDNIITVEESRITFYKRLQYGIYSNAFKPLLPVNSKDNDSRNNKKKDNQSSDLPINVQSNECNDFPVDLR</sequence>
<protein>
    <submittedName>
        <fullName evidence="2">Uncharacterized protein</fullName>
    </submittedName>
</protein>
<gene>
    <name evidence="2" type="ORF">VNE69_07121</name>
</gene>
<dbReference type="Proteomes" id="UP001334084">
    <property type="component" value="Chromosome 7"/>
</dbReference>
<evidence type="ECO:0000313" key="3">
    <source>
        <dbReference type="Proteomes" id="UP001334084"/>
    </source>
</evidence>
<name>A0AAX4JDH1_9MICR</name>
<dbReference type="AlphaFoldDB" id="A0AAX4JDH1"/>
<feature type="region of interest" description="Disordered" evidence="1">
    <location>
        <begin position="61"/>
        <end position="100"/>
    </location>
</feature>
<keyword evidence="3" id="KW-1185">Reference proteome</keyword>
<reference evidence="2" key="1">
    <citation type="journal article" date="2024" name="BMC Genomics">
        <title>Functional annotation of a divergent genome using sequence and structure-based similarity.</title>
        <authorList>
            <person name="Svedberg D."/>
            <person name="Winiger R.R."/>
            <person name="Berg A."/>
            <person name="Sharma H."/>
            <person name="Tellgren-Roth C."/>
            <person name="Debrunner-Vossbrinck B.A."/>
            <person name="Vossbrinck C.R."/>
            <person name="Barandun J."/>
        </authorList>
    </citation>
    <scope>NUCLEOTIDE SEQUENCE</scope>
    <source>
        <strain evidence="2">Illinois isolate</strain>
    </source>
</reference>
<dbReference type="EMBL" id="CP142732">
    <property type="protein sequence ID" value="WUR04053.1"/>
    <property type="molecule type" value="Genomic_DNA"/>
</dbReference>
<accession>A0AAX4JDH1</accession>
<evidence type="ECO:0000313" key="2">
    <source>
        <dbReference type="EMBL" id="WUR04053.1"/>
    </source>
</evidence>
<evidence type="ECO:0000256" key="1">
    <source>
        <dbReference type="SAM" id="MobiDB-lite"/>
    </source>
</evidence>
<dbReference type="RefSeq" id="XP_065330198.1">
    <property type="nucleotide sequence ID" value="XM_065474126.1"/>
</dbReference>
<dbReference type="KEGG" id="vnx:VNE69_07121"/>
<organism evidence="2 3">
    <name type="scientific">Vairimorpha necatrix</name>
    <dbReference type="NCBI Taxonomy" id="6039"/>
    <lineage>
        <taxon>Eukaryota</taxon>
        <taxon>Fungi</taxon>
        <taxon>Fungi incertae sedis</taxon>
        <taxon>Microsporidia</taxon>
        <taxon>Nosematidae</taxon>
        <taxon>Vairimorpha</taxon>
    </lineage>
</organism>
<proteinExistence type="predicted"/>
<feature type="compositionally biased region" description="Basic and acidic residues" evidence="1">
    <location>
        <begin position="66"/>
        <end position="79"/>
    </location>
</feature>